<dbReference type="PROSITE" id="PS51819">
    <property type="entry name" value="VOC"/>
    <property type="match status" value="2"/>
</dbReference>
<sequence>MPIRSLGHIEIRSSRIDEWAEFGPRYLGLQLAERTRHGLAFRMDERRQRILVTRDESAAEHAVFGWETGSADELSELGARLETAGFAVSRLARAECDYRRVADAIAFSDPNGNALMAYHGAETSSAPFVPGRPVTGFRTGASGMGHAVVHVKRIDDLMWFYVDVLGFRLTDYIRDPYRVYFFHVNERHHSLAMVESGRTGIHHVMLEMRNLDDVGQGYDIALADPGRVGVTLGRHTNDYVTSYYLYTPSRFMIECGWGGRSIDPATWQPVEFVHGSSFWGHDRTWMSADDLAEMRRIRAGAVAAGQHAPVQVMQGNYEVGPAA</sequence>
<protein>
    <submittedName>
        <fullName evidence="2">2,3-dihydroxybiphenyl 1,2-dioxygenase</fullName>
    </submittedName>
</protein>
<dbReference type="InterPro" id="IPR004360">
    <property type="entry name" value="Glyas_Fos-R_dOase_dom"/>
</dbReference>
<dbReference type="Pfam" id="PF22632">
    <property type="entry name" value="BphC_D1"/>
    <property type="match status" value="1"/>
</dbReference>
<keyword evidence="3" id="KW-1185">Reference proteome</keyword>
<evidence type="ECO:0000259" key="1">
    <source>
        <dbReference type="PROSITE" id="PS51819"/>
    </source>
</evidence>
<keyword evidence="2" id="KW-0223">Dioxygenase</keyword>
<dbReference type="AlphaFoldDB" id="A0A316IGM3"/>
<dbReference type="InterPro" id="IPR037523">
    <property type="entry name" value="VOC_core"/>
</dbReference>
<comment type="caution">
    <text evidence="2">The sequence shown here is derived from an EMBL/GenBank/DDBJ whole genome shotgun (WGS) entry which is preliminary data.</text>
</comment>
<dbReference type="SUPFAM" id="SSF54593">
    <property type="entry name" value="Glyoxalase/Bleomycin resistance protein/Dihydroxybiphenyl dioxygenase"/>
    <property type="match status" value="1"/>
</dbReference>
<dbReference type="InterPro" id="IPR029068">
    <property type="entry name" value="Glyas_Bleomycin-R_OHBP_Dase"/>
</dbReference>
<proteinExistence type="predicted"/>
<organism evidence="2 3">
    <name type="scientific">Fulvimonas soli</name>
    <dbReference type="NCBI Taxonomy" id="155197"/>
    <lineage>
        <taxon>Bacteria</taxon>
        <taxon>Pseudomonadati</taxon>
        <taxon>Pseudomonadota</taxon>
        <taxon>Gammaproteobacteria</taxon>
        <taxon>Lysobacterales</taxon>
        <taxon>Rhodanobacteraceae</taxon>
        <taxon>Fulvimonas</taxon>
    </lineage>
</organism>
<feature type="domain" description="VOC" evidence="1">
    <location>
        <begin position="5"/>
        <end position="120"/>
    </location>
</feature>
<evidence type="ECO:0000313" key="2">
    <source>
        <dbReference type="EMBL" id="PWK91930.1"/>
    </source>
</evidence>
<reference evidence="2 3" key="1">
    <citation type="submission" date="2018-05" db="EMBL/GenBank/DDBJ databases">
        <title>Genomic Encyclopedia of Type Strains, Phase IV (KMG-IV): sequencing the most valuable type-strain genomes for metagenomic binning, comparative biology and taxonomic classification.</title>
        <authorList>
            <person name="Goeker M."/>
        </authorList>
    </citation>
    <scope>NUCLEOTIDE SEQUENCE [LARGE SCALE GENOMIC DNA]</scope>
    <source>
        <strain evidence="2 3">DSM 14263</strain>
    </source>
</reference>
<accession>A0A316IGM3</accession>
<keyword evidence="2" id="KW-0560">Oxidoreductase</keyword>
<dbReference type="Proteomes" id="UP000245812">
    <property type="component" value="Unassembled WGS sequence"/>
</dbReference>
<dbReference type="EMBL" id="QGHC01000003">
    <property type="protein sequence ID" value="PWK91930.1"/>
    <property type="molecule type" value="Genomic_DNA"/>
</dbReference>
<gene>
    <name evidence="2" type="ORF">C7456_10349</name>
</gene>
<dbReference type="OrthoDB" id="9803142at2"/>
<feature type="domain" description="VOC" evidence="1">
    <location>
        <begin position="143"/>
        <end position="258"/>
    </location>
</feature>
<dbReference type="Gene3D" id="3.10.180.10">
    <property type="entry name" value="2,3-Dihydroxybiphenyl 1,2-Dioxygenase, domain 1"/>
    <property type="match status" value="2"/>
</dbReference>
<dbReference type="Pfam" id="PF00903">
    <property type="entry name" value="Glyoxalase"/>
    <property type="match status" value="1"/>
</dbReference>
<dbReference type="RefSeq" id="WP_109722522.1">
    <property type="nucleotide sequence ID" value="NZ_MSZV01000069.1"/>
</dbReference>
<name>A0A316IGM3_9GAMM</name>
<evidence type="ECO:0000313" key="3">
    <source>
        <dbReference type="Proteomes" id="UP000245812"/>
    </source>
</evidence>
<dbReference type="GO" id="GO:0051213">
    <property type="term" value="F:dioxygenase activity"/>
    <property type="evidence" value="ECO:0007669"/>
    <property type="project" value="UniProtKB-KW"/>
</dbReference>